<dbReference type="GO" id="GO:1901568">
    <property type="term" value="P:fatty acid derivative metabolic process"/>
    <property type="evidence" value="ECO:0007669"/>
    <property type="project" value="UniProtKB-ARBA"/>
</dbReference>
<feature type="transmembrane region" description="Helical" evidence="10">
    <location>
        <begin position="466"/>
        <end position="485"/>
    </location>
</feature>
<evidence type="ECO:0000256" key="5">
    <source>
        <dbReference type="ARBA" id="ARBA00022857"/>
    </source>
</evidence>
<organism evidence="13 14">
    <name type="scientific">Cryptolaemus montrouzieri</name>
    <dbReference type="NCBI Taxonomy" id="559131"/>
    <lineage>
        <taxon>Eukaryota</taxon>
        <taxon>Metazoa</taxon>
        <taxon>Ecdysozoa</taxon>
        <taxon>Arthropoda</taxon>
        <taxon>Hexapoda</taxon>
        <taxon>Insecta</taxon>
        <taxon>Pterygota</taxon>
        <taxon>Neoptera</taxon>
        <taxon>Endopterygota</taxon>
        <taxon>Coleoptera</taxon>
        <taxon>Polyphaga</taxon>
        <taxon>Cucujiformia</taxon>
        <taxon>Coccinelloidea</taxon>
        <taxon>Coccinellidae</taxon>
        <taxon>Scymninae</taxon>
        <taxon>Scymnini</taxon>
        <taxon>Cryptolaemus</taxon>
    </lineage>
</organism>
<evidence type="ECO:0000256" key="1">
    <source>
        <dbReference type="ARBA" id="ARBA00004141"/>
    </source>
</evidence>
<evidence type="ECO:0000259" key="11">
    <source>
        <dbReference type="Pfam" id="PF03015"/>
    </source>
</evidence>
<evidence type="ECO:0000259" key="12">
    <source>
        <dbReference type="Pfam" id="PF07993"/>
    </source>
</evidence>
<dbReference type="PANTHER" id="PTHR11011:SF118">
    <property type="entry name" value="FATTY ACYL-COA REDUCTASE"/>
    <property type="match status" value="1"/>
</dbReference>
<feature type="domain" description="Thioester reductase (TE)" evidence="12">
    <location>
        <begin position="17"/>
        <end position="288"/>
    </location>
</feature>
<dbReference type="SUPFAM" id="SSF51735">
    <property type="entry name" value="NAD(P)-binding Rossmann-fold domains"/>
    <property type="match status" value="1"/>
</dbReference>
<reference evidence="13 14" key="1">
    <citation type="journal article" date="2021" name="BMC Biol.">
        <title>Horizontally acquired antibacterial genes associated with adaptive radiation of ladybird beetles.</title>
        <authorList>
            <person name="Li H.S."/>
            <person name="Tang X.F."/>
            <person name="Huang Y.H."/>
            <person name="Xu Z.Y."/>
            <person name="Chen M.L."/>
            <person name="Du X.Y."/>
            <person name="Qiu B.Y."/>
            <person name="Chen P.T."/>
            <person name="Zhang W."/>
            <person name="Slipinski A."/>
            <person name="Escalona H.E."/>
            <person name="Waterhouse R.M."/>
            <person name="Zwick A."/>
            <person name="Pang H."/>
        </authorList>
    </citation>
    <scope>NUCLEOTIDE SEQUENCE [LARGE SCALE GENOMIC DNA]</scope>
    <source>
        <strain evidence="13">SYSU2018</strain>
    </source>
</reference>
<evidence type="ECO:0000256" key="4">
    <source>
        <dbReference type="ARBA" id="ARBA00022692"/>
    </source>
</evidence>
<sequence>MSNSDIRKWYAGKHVLITGSTGFMGKVMVEKLLRCCPQISTIYLLIRTRNGKDPSQRIQDFINSPIFDKLRDQTNAAELFSKLHRIHGDLCMEDLNLSNHDRKTLEDNVNVVFHMAANVRFDQQLKNALMMNTLGAKRVLDLACNFSKLKSFVHVSTSYCHCEQTTLEEKTYPAPYDPRKMLDFCEWIEEPLLVLLTPHLMKNAPNTYAFTKCLTEHLVTEYSKHLPIAIARPSSVTAAMKEPVSGWVDNLNGPTGILVGAGKGVIRSMHCKAEFEADIIPVDSTINSLIIIGYHLGSQPKTEIQVFNVTCDKNNRISWGDALNIGKKHFYANPFSVCLWYPAGSIKSSYFVHVLAAFFFHVIPAYIVDFFMVLTRNKPFLVKTQKRVKKGLDVLQYYTTRPWYFHNEKMVGLSKSLSQIDQEIFYTYGPKDYDEYILNYILGARKYCIREEPDTLPYARKVLKRLYYLDLVKNIILACLFFWFFGSYITRFLYRCQSFSEFVNFFNGNN</sequence>
<name>A0ABD2MXM0_9CUCU</name>
<keyword evidence="6 10" id="KW-1133">Transmembrane helix</keyword>
<evidence type="ECO:0000313" key="13">
    <source>
        <dbReference type="EMBL" id="KAL3270896.1"/>
    </source>
</evidence>
<evidence type="ECO:0000256" key="2">
    <source>
        <dbReference type="ARBA" id="ARBA00005928"/>
    </source>
</evidence>
<feature type="transmembrane region" description="Helical" evidence="10">
    <location>
        <begin position="350"/>
        <end position="374"/>
    </location>
</feature>
<dbReference type="CDD" id="cd05236">
    <property type="entry name" value="FAR-N_SDR_e"/>
    <property type="match status" value="1"/>
</dbReference>
<dbReference type="Proteomes" id="UP001516400">
    <property type="component" value="Unassembled WGS sequence"/>
</dbReference>
<comment type="subcellular location">
    <subcellularLocation>
        <location evidence="1">Membrane</location>
        <topology evidence="1">Multi-pass membrane protein</topology>
    </subcellularLocation>
</comment>
<evidence type="ECO:0000313" key="14">
    <source>
        <dbReference type="Proteomes" id="UP001516400"/>
    </source>
</evidence>
<evidence type="ECO:0000256" key="6">
    <source>
        <dbReference type="ARBA" id="ARBA00022989"/>
    </source>
</evidence>
<evidence type="ECO:0000256" key="9">
    <source>
        <dbReference type="ARBA" id="ARBA00052530"/>
    </source>
</evidence>
<dbReference type="EMBL" id="JABFTP020000042">
    <property type="protein sequence ID" value="KAL3270896.1"/>
    <property type="molecule type" value="Genomic_DNA"/>
</dbReference>
<protein>
    <recommendedName>
        <fullName evidence="10">Fatty acyl-CoA reductase</fullName>
        <ecNumber evidence="10">1.2.1.84</ecNumber>
    </recommendedName>
</protein>
<dbReference type="Gene3D" id="3.40.50.720">
    <property type="entry name" value="NAD(P)-binding Rossmann-like Domain"/>
    <property type="match status" value="1"/>
</dbReference>
<accession>A0ABD2MXM0</accession>
<feature type="domain" description="Fatty acyl-CoA reductase C-terminal" evidence="11">
    <location>
        <begin position="360"/>
        <end position="451"/>
    </location>
</feature>
<keyword evidence="8 10" id="KW-0472">Membrane</keyword>
<keyword evidence="7 10" id="KW-0443">Lipid metabolism</keyword>
<evidence type="ECO:0000256" key="8">
    <source>
        <dbReference type="ARBA" id="ARBA00023136"/>
    </source>
</evidence>
<dbReference type="FunFam" id="3.40.50.720:FF:000143">
    <property type="entry name" value="Fatty acyl-CoA reductase"/>
    <property type="match status" value="1"/>
</dbReference>
<keyword evidence="10" id="KW-0560">Oxidoreductase</keyword>
<dbReference type="InterPro" id="IPR036291">
    <property type="entry name" value="NAD(P)-bd_dom_sf"/>
</dbReference>
<gene>
    <name evidence="13" type="ORF">HHI36_021408</name>
</gene>
<comment type="catalytic activity">
    <reaction evidence="9 10">
        <text>a long-chain fatty acyl-CoA + 2 NADPH + 2 H(+) = a long-chain primary fatty alcohol + 2 NADP(+) + CoA</text>
        <dbReference type="Rhea" id="RHEA:52716"/>
        <dbReference type="ChEBI" id="CHEBI:15378"/>
        <dbReference type="ChEBI" id="CHEBI:57287"/>
        <dbReference type="ChEBI" id="CHEBI:57783"/>
        <dbReference type="ChEBI" id="CHEBI:58349"/>
        <dbReference type="ChEBI" id="CHEBI:77396"/>
        <dbReference type="ChEBI" id="CHEBI:83139"/>
        <dbReference type="EC" id="1.2.1.84"/>
    </reaction>
</comment>
<dbReference type="Pfam" id="PF03015">
    <property type="entry name" value="Sterile"/>
    <property type="match status" value="1"/>
</dbReference>
<comment type="caution">
    <text evidence="13">The sequence shown here is derived from an EMBL/GenBank/DDBJ whole genome shotgun (WGS) entry which is preliminary data.</text>
</comment>
<keyword evidence="4 10" id="KW-0812">Transmembrane</keyword>
<evidence type="ECO:0000256" key="10">
    <source>
        <dbReference type="RuleBase" id="RU363097"/>
    </source>
</evidence>
<dbReference type="Pfam" id="PF07993">
    <property type="entry name" value="NAD_binding_4"/>
    <property type="match status" value="1"/>
</dbReference>
<dbReference type="GO" id="GO:0102965">
    <property type="term" value="F:alcohol-forming long-chain fatty acyl-CoA reductase activity"/>
    <property type="evidence" value="ECO:0007669"/>
    <property type="project" value="UniProtKB-EC"/>
</dbReference>
<evidence type="ECO:0000256" key="3">
    <source>
        <dbReference type="ARBA" id="ARBA00022516"/>
    </source>
</evidence>
<dbReference type="InterPro" id="IPR026055">
    <property type="entry name" value="FAR"/>
</dbReference>
<dbReference type="InterPro" id="IPR033640">
    <property type="entry name" value="FAR_C"/>
</dbReference>
<evidence type="ECO:0000256" key="7">
    <source>
        <dbReference type="ARBA" id="ARBA00023098"/>
    </source>
</evidence>
<dbReference type="GO" id="GO:0016020">
    <property type="term" value="C:membrane"/>
    <property type="evidence" value="ECO:0007669"/>
    <property type="project" value="UniProtKB-SubCell"/>
</dbReference>
<keyword evidence="14" id="KW-1185">Reference proteome</keyword>
<comment type="function">
    <text evidence="10">Catalyzes the reduction of fatty acyl-CoA to fatty alcohols.</text>
</comment>
<dbReference type="InterPro" id="IPR013120">
    <property type="entry name" value="FAR_NAD-bd"/>
</dbReference>
<dbReference type="AlphaFoldDB" id="A0ABD2MXM0"/>
<dbReference type="PANTHER" id="PTHR11011">
    <property type="entry name" value="MALE STERILITY PROTEIN 2-RELATED"/>
    <property type="match status" value="1"/>
</dbReference>
<dbReference type="CDD" id="cd09071">
    <property type="entry name" value="FAR_C"/>
    <property type="match status" value="1"/>
</dbReference>
<proteinExistence type="inferred from homology"/>
<keyword evidence="5 10" id="KW-0521">NADP</keyword>
<keyword evidence="3 10" id="KW-0444">Lipid biosynthesis</keyword>
<dbReference type="EC" id="1.2.1.84" evidence="10"/>
<comment type="similarity">
    <text evidence="2 10">Belongs to the fatty acyl-CoA reductase family.</text>
</comment>